<feature type="region of interest" description="Disordered" evidence="1">
    <location>
        <begin position="1"/>
        <end position="124"/>
    </location>
</feature>
<reference evidence="2" key="1">
    <citation type="submission" date="2009-05" db="EMBL/GenBank/DDBJ databases">
        <authorList>
            <person name="Harkins D.M."/>
            <person name="DeShazer D."/>
            <person name="Woods D.E."/>
            <person name="Brinkac L.M."/>
            <person name="Brown K.A."/>
            <person name="Hung G.C."/>
            <person name="Tuanyok A."/>
            <person name="Zhang B."/>
            <person name="Nierman W.C."/>
        </authorList>
    </citation>
    <scope>NUCLEOTIDE SEQUENCE [LARGE SCALE GENOMIC DNA]</scope>
    <source>
        <strain evidence="2">1710a</strain>
    </source>
</reference>
<accession>A0A0E1VQ51</accession>
<dbReference type="RefSeq" id="WP_004528892.1">
    <property type="nucleotide sequence ID" value="NZ_CM000833.1"/>
</dbReference>
<dbReference type="EMBL" id="CM000833">
    <property type="protein sequence ID" value="EET02975.1"/>
    <property type="molecule type" value="Genomic_DNA"/>
</dbReference>
<name>A0A0E1VQ51_BURPE</name>
<organism evidence="2">
    <name type="scientific">Burkholderia pseudomallei 1710a</name>
    <dbReference type="NCBI Taxonomy" id="320371"/>
    <lineage>
        <taxon>Bacteria</taxon>
        <taxon>Pseudomonadati</taxon>
        <taxon>Pseudomonadota</taxon>
        <taxon>Betaproteobacteria</taxon>
        <taxon>Burkholderiales</taxon>
        <taxon>Burkholderiaceae</taxon>
        <taxon>Burkholderia</taxon>
        <taxon>pseudomallei group</taxon>
    </lineage>
</organism>
<dbReference type="Proteomes" id="UP000001812">
    <property type="component" value="Chromosome II"/>
</dbReference>
<proteinExistence type="predicted"/>
<sequence>MPRIQSSSPPITPSITANQPTNGANARAAVTRQKRPAGHATLSKLASSGKKVLHARMPRKGKLAQPGANSSGAATSKPAVPKADAPPAHAQVQANAHEGDLIDLSDPPPTTKPAGTQPSLLDAQPNDLHALHTPVLQPTVLHSAAAPAAHGAQPLGQTLAAAGMPSLQDIHHTTDQAIAMQHAIGQANQRLAIAEMLNSFMQKVIDMIKKAASQP</sequence>
<protein>
    <submittedName>
        <fullName evidence="2">Uncharacterized protein</fullName>
    </submittedName>
</protein>
<dbReference type="HOGENOM" id="CLU_097441_0_0_4"/>
<dbReference type="AlphaFoldDB" id="A0A0E1VQ51"/>
<feature type="compositionally biased region" description="Low complexity" evidence="1">
    <location>
        <begin position="78"/>
        <end position="90"/>
    </location>
</feature>
<feature type="compositionally biased region" description="Basic residues" evidence="1">
    <location>
        <begin position="51"/>
        <end position="62"/>
    </location>
</feature>
<feature type="compositionally biased region" description="Low complexity" evidence="1">
    <location>
        <begin position="1"/>
        <end position="16"/>
    </location>
</feature>
<evidence type="ECO:0000313" key="2">
    <source>
        <dbReference type="EMBL" id="EET02975.1"/>
    </source>
</evidence>
<evidence type="ECO:0000256" key="1">
    <source>
        <dbReference type="SAM" id="MobiDB-lite"/>
    </source>
</evidence>
<gene>
    <name evidence="2" type="ORF">BURPS1710A_A1445</name>
</gene>